<name>A0AAN6R042_9PEZI</name>
<sequence length="207" mass="23539">MTFGIHIFRLRVQMSWNSASGYKCKAWLDPSDHKDDLQRQHQLLLSYAKSGGEVRKGASADAKLVGIELGMFLRMCEDLSHEVEARRRREAIVKHQDELEGAHDTRMALSKGPLNGSRALEPRPRWRRWYAKRKDGKKRDDLRAAFATLSETQLKSLIVGVVAEMERRIPRLAWSAGAAPPAERARSDSTEELLRHKDLDKWVGAGL</sequence>
<proteinExistence type="predicted"/>
<comment type="caution">
    <text evidence="1">The sequence shown here is derived from an EMBL/GenBank/DDBJ whole genome shotgun (WGS) entry which is preliminary data.</text>
</comment>
<keyword evidence="2" id="KW-1185">Reference proteome</keyword>
<dbReference type="Proteomes" id="UP001175353">
    <property type="component" value="Unassembled WGS sequence"/>
</dbReference>
<evidence type="ECO:0000313" key="2">
    <source>
        <dbReference type="Proteomes" id="UP001175353"/>
    </source>
</evidence>
<organism evidence="1 2">
    <name type="scientific">Friedmanniomyces endolithicus</name>
    <dbReference type="NCBI Taxonomy" id="329885"/>
    <lineage>
        <taxon>Eukaryota</taxon>
        <taxon>Fungi</taxon>
        <taxon>Dikarya</taxon>
        <taxon>Ascomycota</taxon>
        <taxon>Pezizomycotina</taxon>
        <taxon>Dothideomycetes</taxon>
        <taxon>Dothideomycetidae</taxon>
        <taxon>Mycosphaerellales</taxon>
        <taxon>Teratosphaeriaceae</taxon>
        <taxon>Friedmanniomyces</taxon>
    </lineage>
</organism>
<reference evidence="1" key="1">
    <citation type="submission" date="2023-06" db="EMBL/GenBank/DDBJ databases">
        <title>Black Yeasts Isolated from many extreme environments.</title>
        <authorList>
            <person name="Coleine C."/>
            <person name="Stajich J.E."/>
            <person name="Selbmann L."/>
        </authorList>
    </citation>
    <scope>NUCLEOTIDE SEQUENCE</scope>
    <source>
        <strain evidence="1">CCFEE 5200</strain>
    </source>
</reference>
<accession>A0AAN6R042</accession>
<dbReference type="AlphaFoldDB" id="A0AAN6R042"/>
<dbReference type="EMBL" id="JAUJLE010000016">
    <property type="protein sequence ID" value="KAK1008174.1"/>
    <property type="molecule type" value="Genomic_DNA"/>
</dbReference>
<evidence type="ECO:0000313" key="1">
    <source>
        <dbReference type="EMBL" id="KAK1008174.1"/>
    </source>
</evidence>
<gene>
    <name evidence="1" type="ORF">LTR91_003242</name>
</gene>
<protein>
    <submittedName>
        <fullName evidence="1">Uncharacterized protein</fullName>
    </submittedName>
</protein>